<reference evidence="2" key="1">
    <citation type="submission" date="2021-02" db="EMBL/GenBank/DDBJ databases">
        <authorList>
            <person name="Dougan E. K."/>
            <person name="Rhodes N."/>
            <person name="Thang M."/>
            <person name="Chan C."/>
        </authorList>
    </citation>
    <scope>NUCLEOTIDE SEQUENCE</scope>
</reference>
<evidence type="ECO:0000256" key="1">
    <source>
        <dbReference type="SAM" id="MobiDB-lite"/>
    </source>
</evidence>
<dbReference type="EMBL" id="CAJNNV010031259">
    <property type="protein sequence ID" value="CAE8635210.1"/>
    <property type="molecule type" value="Genomic_DNA"/>
</dbReference>
<evidence type="ECO:0000313" key="2">
    <source>
        <dbReference type="EMBL" id="CAE8635210.1"/>
    </source>
</evidence>
<dbReference type="Proteomes" id="UP000654075">
    <property type="component" value="Unassembled WGS sequence"/>
</dbReference>
<feature type="region of interest" description="Disordered" evidence="1">
    <location>
        <begin position="51"/>
        <end position="70"/>
    </location>
</feature>
<organism evidence="2 3">
    <name type="scientific">Polarella glacialis</name>
    <name type="common">Dinoflagellate</name>
    <dbReference type="NCBI Taxonomy" id="89957"/>
    <lineage>
        <taxon>Eukaryota</taxon>
        <taxon>Sar</taxon>
        <taxon>Alveolata</taxon>
        <taxon>Dinophyceae</taxon>
        <taxon>Suessiales</taxon>
        <taxon>Suessiaceae</taxon>
        <taxon>Polarella</taxon>
    </lineage>
</organism>
<accession>A0A813HBI4</accession>
<name>A0A813HBI4_POLGL</name>
<gene>
    <name evidence="2" type="ORF">PGLA1383_LOCUS50810</name>
</gene>
<keyword evidence="3" id="KW-1185">Reference proteome</keyword>
<proteinExistence type="predicted"/>
<protein>
    <submittedName>
        <fullName evidence="2">Uncharacterized protein</fullName>
    </submittedName>
</protein>
<comment type="caution">
    <text evidence="2">The sequence shown here is derived from an EMBL/GenBank/DDBJ whole genome shotgun (WGS) entry which is preliminary data.</text>
</comment>
<dbReference type="AlphaFoldDB" id="A0A813HBI4"/>
<evidence type="ECO:0000313" key="3">
    <source>
        <dbReference type="Proteomes" id="UP000654075"/>
    </source>
</evidence>
<sequence>MERPVSRRLVSPSTSLECLPADGLVSVRSPGAQQPFRCMAATLLLKTSRHQAARGKADSDARTSPLPLPNVKAVDYDDDVPTWTSSCSKVAALQHEGHLAIKVPKH</sequence>